<organism evidence="6 7">
    <name type="scientific">Marasmius crinis-equi</name>
    <dbReference type="NCBI Taxonomy" id="585013"/>
    <lineage>
        <taxon>Eukaryota</taxon>
        <taxon>Fungi</taxon>
        <taxon>Dikarya</taxon>
        <taxon>Basidiomycota</taxon>
        <taxon>Agaricomycotina</taxon>
        <taxon>Agaricomycetes</taxon>
        <taxon>Agaricomycetidae</taxon>
        <taxon>Agaricales</taxon>
        <taxon>Marasmiineae</taxon>
        <taxon>Marasmiaceae</taxon>
        <taxon>Marasmius</taxon>
    </lineage>
</organism>
<dbReference type="EMBL" id="JBAHYK010001567">
    <property type="protein sequence ID" value="KAL0567510.1"/>
    <property type="molecule type" value="Genomic_DNA"/>
</dbReference>
<evidence type="ECO:0000256" key="1">
    <source>
        <dbReference type="ARBA" id="ARBA00006035"/>
    </source>
</evidence>
<proteinExistence type="inferred from homology"/>
<dbReference type="Gene3D" id="2.40.50.430">
    <property type="match status" value="1"/>
</dbReference>
<evidence type="ECO:0000256" key="3">
    <source>
        <dbReference type="SAM" id="MobiDB-lite"/>
    </source>
</evidence>
<evidence type="ECO:0000256" key="2">
    <source>
        <dbReference type="ARBA" id="ARBA00022705"/>
    </source>
</evidence>
<dbReference type="Gene3D" id="3.60.21.50">
    <property type="match status" value="1"/>
</dbReference>
<name>A0ABR3EX51_9AGAR</name>
<evidence type="ECO:0000313" key="6">
    <source>
        <dbReference type="EMBL" id="KAL0567510.1"/>
    </source>
</evidence>
<dbReference type="Proteomes" id="UP001465976">
    <property type="component" value="Unassembled WGS sequence"/>
</dbReference>
<keyword evidence="2" id="KW-0235">DNA replication</keyword>
<evidence type="ECO:0000313" key="7">
    <source>
        <dbReference type="Proteomes" id="UP001465976"/>
    </source>
</evidence>
<dbReference type="Pfam" id="PF04042">
    <property type="entry name" value="DNA_pol_E_B"/>
    <property type="match status" value="1"/>
</dbReference>
<dbReference type="InterPro" id="IPR040663">
    <property type="entry name" value="DNA_pol_D_N"/>
</dbReference>
<evidence type="ECO:0000259" key="4">
    <source>
        <dbReference type="Pfam" id="PF04042"/>
    </source>
</evidence>
<comment type="similarity">
    <text evidence="1">Belongs to the DNA polymerase delta/II small subunit family.</text>
</comment>
<dbReference type="PANTHER" id="PTHR10416:SF0">
    <property type="entry name" value="DNA POLYMERASE DELTA SUBUNIT 2"/>
    <property type="match status" value="1"/>
</dbReference>
<feature type="region of interest" description="Disordered" evidence="3">
    <location>
        <begin position="359"/>
        <end position="389"/>
    </location>
</feature>
<feature type="compositionally biased region" description="Polar residues" evidence="3">
    <location>
        <begin position="378"/>
        <end position="389"/>
    </location>
</feature>
<gene>
    <name evidence="6" type="primary">cdc1_2</name>
    <name evidence="6" type="ORF">V5O48_014478</name>
</gene>
<evidence type="ECO:0000259" key="5">
    <source>
        <dbReference type="Pfam" id="PF18018"/>
    </source>
</evidence>
<feature type="domain" description="DNA polymerase alpha/delta/epsilon subunit B" evidence="4">
    <location>
        <begin position="80"/>
        <end position="306"/>
    </location>
</feature>
<sequence>MLEDESGRIPLVGDLVKKANLVTGVILGALGMETPDSEFQVIDICYAGASPSSSTKTKTEDEMNVDESAPKSPSDSDEWIAAISGLEVGSQSSSDALIHMLVEYLTGEECGIKHSVSPSQISRLIVAGNSLTPLSLNNKGEANAEETIEKKPRKYAQDTTTFSTHPIFTLSAHLLDLGRTMPIHLLPGETDPSGVILPQQALPKGMFGAVGSLSSFYSETNPTYLHISTGTTQRTLLVNSGQPLNDMFKYVSCPPHTRLSLLESTLKWRHMAPTAPDTLWCHPYIGLDPFIIKELPDIYIVGSQEELVTKVFVDTESGEAKRCRIIGIPRFAETGVLALVNLRTLEVRKVRFGAEGMNTRSANEQTKGEEIEMEVESSIPQSSNRSDFL</sequence>
<dbReference type="Pfam" id="PF18018">
    <property type="entry name" value="DNA_pol_D_N"/>
    <property type="match status" value="1"/>
</dbReference>
<dbReference type="InterPro" id="IPR007185">
    <property type="entry name" value="DNA_pol_a/d/e_bsu"/>
</dbReference>
<feature type="region of interest" description="Disordered" evidence="3">
    <location>
        <begin position="51"/>
        <end position="76"/>
    </location>
</feature>
<reference evidence="6 7" key="1">
    <citation type="submission" date="2024-02" db="EMBL/GenBank/DDBJ databases">
        <title>A draft genome for the cacao thread blight pathogen Marasmius crinis-equi.</title>
        <authorList>
            <person name="Cohen S.P."/>
            <person name="Baruah I.K."/>
            <person name="Amoako-Attah I."/>
            <person name="Bukari Y."/>
            <person name="Meinhardt L.W."/>
            <person name="Bailey B.A."/>
        </authorList>
    </citation>
    <scope>NUCLEOTIDE SEQUENCE [LARGE SCALE GENOMIC DNA]</scope>
    <source>
        <strain evidence="6 7">GH-76</strain>
    </source>
</reference>
<keyword evidence="7" id="KW-1185">Reference proteome</keyword>
<dbReference type="InterPro" id="IPR024826">
    <property type="entry name" value="DNA_pol_delta/II_ssu"/>
</dbReference>
<comment type="caution">
    <text evidence="6">The sequence shown here is derived from an EMBL/GenBank/DDBJ whole genome shotgun (WGS) entry which is preliminary data.</text>
</comment>
<protein>
    <submittedName>
        <fullName evidence="6">DNA polymerase delta small subunit Cdc1</fullName>
    </submittedName>
</protein>
<dbReference type="PANTHER" id="PTHR10416">
    <property type="entry name" value="DNA POLYMERASE DELTA SUBUNIT 2"/>
    <property type="match status" value="1"/>
</dbReference>
<accession>A0ABR3EX51</accession>
<feature type="domain" description="DNA polymerase delta subunit OB-fold" evidence="5">
    <location>
        <begin position="1"/>
        <end position="44"/>
    </location>
</feature>